<dbReference type="Proteomes" id="UP000028643">
    <property type="component" value="Unassembled WGS sequence"/>
</dbReference>
<dbReference type="AlphaFoldDB" id="A0A085UL38"/>
<keyword evidence="1" id="KW-1133">Transmembrane helix</keyword>
<reference evidence="2 3" key="1">
    <citation type="submission" date="2014-07" db="EMBL/GenBank/DDBJ databases">
        <title>Draft Genome Sequences of Environmental Pseudomonas syringae strains.</title>
        <authorList>
            <person name="Baltrus D.A."/>
            <person name="Berge O."/>
            <person name="Morris C."/>
        </authorList>
    </citation>
    <scope>NUCLEOTIDE SEQUENCE [LARGE SCALE GENOMIC DNA]</scope>
    <source>
        <strain evidence="2 3">CEB003</strain>
    </source>
</reference>
<protein>
    <submittedName>
        <fullName evidence="2">Uncharacterized protein</fullName>
    </submittedName>
</protein>
<dbReference type="PATRIC" id="fig|317.174.peg.6348"/>
<dbReference type="EMBL" id="JPQT01000183">
    <property type="protein sequence ID" value="KFE43901.1"/>
    <property type="molecule type" value="Genomic_DNA"/>
</dbReference>
<evidence type="ECO:0000256" key="1">
    <source>
        <dbReference type="SAM" id="Phobius"/>
    </source>
</evidence>
<keyword evidence="1" id="KW-0472">Membrane</keyword>
<sequence>MKEPQQGFNLVSLMIGMTLSMVSILAMLSLYKNIIGISILSIKDAKQDGQIATGLLIAQRELLNAGFRIDPVALPVTSRVLLLNGASLSNGTLTGTTQTIGTAATIGNAMVWIYKTTSTATATCAGLLVHDGVLSRLLGPAGCTQVSQWNSTIWTATTLIEVNQPATFFTVQYAGCWPFGKIADATSSATRVQIVLTAINSTLDPNSSDPQPAYVKNKSTVCLPNLEKI</sequence>
<comment type="caution">
    <text evidence="2">The sequence shown here is derived from an EMBL/GenBank/DDBJ whole genome shotgun (WGS) entry which is preliminary data.</text>
</comment>
<evidence type="ECO:0000313" key="3">
    <source>
        <dbReference type="Proteomes" id="UP000028643"/>
    </source>
</evidence>
<accession>A0A085UL38</accession>
<gene>
    <name evidence="2" type="ORF">IV02_31115</name>
</gene>
<proteinExistence type="predicted"/>
<dbReference type="RefSeq" id="WP_047579959.1">
    <property type="nucleotide sequence ID" value="NZ_JPQT01000183.1"/>
</dbReference>
<name>A0A085UL38_PSESX</name>
<keyword evidence="1" id="KW-0812">Transmembrane</keyword>
<organism evidence="2 3">
    <name type="scientific">Pseudomonas syringae</name>
    <dbReference type="NCBI Taxonomy" id="317"/>
    <lineage>
        <taxon>Bacteria</taxon>
        <taxon>Pseudomonadati</taxon>
        <taxon>Pseudomonadota</taxon>
        <taxon>Gammaproteobacteria</taxon>
        <taxon>Pseudomonadales</taxon>
        <taxon>Pseudomonadaceae</taxon>
        <taxon>Pseudomonas</taxon>
    </lineage>
</organism>
<feature type="transmembrane region" description="Helical" evidence="1">
    <location>
        <begin position="7"/>
        <end position="31"/>
    </location>
</feature>
<evidence type="ECO:0000313" key="2">
    <source>
        <dbReference type="EMBL" id="KFE43901.1"/>
    </source>
</evidence>